<name>A0ABZ2SZF1_9ENTE</name>
<keyword evidence="3" id="KW-1185">Reference proteome</keyword>
<evidence type="ECO:0000256" key="1">
    <source>
        <dbReference type="SAM" id="Phobius"/>
    </source>
</evidence>
<keyword evidence="1" id="KW-0472">Membrane</keyword>
<feature type="transmembrane region" description="Helical" evidence="1">
    <location>
        <begin position="12"/>
        <end position="33"/>
    </location>
</feature>
<protein>
    <submittedName>
        <fullName evidence="2">Uncharacterized protein</fullName>
    </submittedName>
</protein>
<feature type="transmembrane region" description="Helical" evidence="1">
    <location>
        <begin position="53"/>
        <end position="72"/>
    </location>
</feature>
<reference evidence="2 3" key="1">
    <citation type="submission" date="2024-03" db="EMBL/GenBank/DDBJ databases">
        <title>The Genome Sequence of Enterococcus sp. DIV1094.</title>
        <authorList>
            <consortium name="The Broad Institute Genomics Platform"/>
            <consortium name="The Broad Institute Microbial Omics Core"/>
            <consortium name="The Broad Institute Genomic Center for Infectious Diseases"/>
            <person name="Earl A."/>
            <person name="Manson A."/>
            <person name="Gilmore M."/>
            <person name="Schwartman J."/>
            <person name="Shea T."/>
            <person name="Abouelleil A."/>
            <person name="Cao P."/>
            <person name="Chapman S."/>
            <person name="Cusick C."/>
            <person name="Young S."/>
            <person name="Neafsey D."/>
            <person name="Nusbaum C."/>
            <person name="Birren B."/>
        </authorList>
    </citation>
    <scope>NUCLEOTIDE SEQUENCE [LARGE SCALE GENOMIC DNA]</scope>
    <source>
        <strain evidence="2 3">DIV1094</strain>
    </source>
</reference>
<evidence type="ECO:0000313" key="3">
    <source>
        <dbReference type="Proteomes" id="UP000664360"/>
    </source>
</evidence>
<dbReference type="RefSeq" id="WP_206854078.1">
    <property type="nucleotide sequence ID" value="NZ_CP147250.1"/>
</dbReference>
<dbReference type="EMBL" id="CP147250">
    <property type="protein sequence ID" value="WYJ81027.1"/>
    <property type="molecule type" value="Genomic_DNA"/>
</dbReference>
<keyword evidence="1" id="KW-0812">Transmembrane</keyword>
<organism evidence="2 3">
    <name type="scientific">Candidatus Enterococcus mangumiae</name>
    <dbReference type="NCBI Taxonomy" id="2230878"/>
    <lineage>
        <taxon>Bacteria</taxon>
        <taxon>Bacillati</taxon>
        <taxon>Bacillota</taxon>
        <taxon>Bacilli</taxon>
        <taxon>Lactobacillales</taxon>
        <taxon>Enterococcaceae</taxon>
        <taxon>Enterococcus</taxon>
    </lineage>
</organism>
<evidence type="ECO:0000313" key="2">
    <source>
        <dbReference type="EMBL" id="WYJ81027.1"/>
    </source>
</evidence>
<accession>A0ABZ2SZF1</accession>
<proteinExistence type="predicted"/>
<gene>
    <name evidence="2" type="ORF">DOK79_002611</name>
</gene>
<keyword evidence="1" id="KW-1133">Transmembrane helix</keyword>
<dbReference type="Proteomes" id="UP000664360">
    <property type="component" value="Chromosome"/>
</dbReference>
<sequence>MGIAIINEKIMPLVGIALLLWVVILSLLLISLLWKNKKTKYSWDKKGARVVPIIIAIVVHIIFGIFIGVIFYHTSVIRF</sequence>